<evidence type="ECO:0000256" key="17">
    <source>
        <dbReference type="ARBA" id="ARBA00037929"/>
    </source>
</evidence>
<evidence type="ECO:0000256" key="7">
    <source>
        <dbReference type="ARBA" id="ARBA00022989"/>
    </source>
</evidence>
<dbReference type="PRINTS" id="PR00081">
    <property type="entry name" value="GDHRDH"/>
</dbReference>
<organism evidence="34 35">
    <name type="scientific">Gambusia affinis</name>
    <name type="common">Western mosquitofish</name>
    <name type="synonym">Heterandria affinis</name>
    <dbReference type="NCBI Taxonomy" id="33528"/>
    <lineage>
        <taxon>Eukaryota</taxon>
        <taxon>Metazoa</taxon>
        <taxon>Chordata</taxon>
        <taxon>Craniata</taxon>
        <taxon>Vertebrata</taxon>
        <taxon>Euteleostomi</taxon>
        <taxon>Actinopterygii</taxon>
        <taxon>Neopterygii</taxon>
        <taxon>Teleostei</taxon>
        <taxon>Neoteleostei</taxon>
        <taxon>Acanthomorphata</taxon>
        <taxon>Ovalentaria</taxon>
        <taxon>Atherinomorphae</taxon>
        <taxon>Cyprinodontiformes</taxon>
        <taxon>Poeciliidae</taxon>
        <taxon>Poeciliinae</taxon>
        <taxon>Gambusia</taxon>
    </lineage>
</organism>
<evidence type="ECO:0000256" key="15">
    <source>
        <dbReference type="ARBA" id="ARBA00023621"/>
    </source>
</evidence>
<dbReference type="EMBL" id="NHOQ01001926">
    <property type="protein sequence ID" value="PWA20759.1"/>
    <property type="molecule type" value="Genomic_DNA"/>
</dbReference>
<comment type="catalytic activity">
    <reaction evidence="24">
        <text>17beta-estradiol + NADP(+) = estrone + NADPH + H(+)</text>
        <dbReference type="Rhea" id="RHEA:24616"/>
        <dbReference type="ChEBI" id="CHEBI:15378"/>
        <dbReference type="ChEBI" id="CHEBI:16469"/>
        <dbReference type="ChEBI" id="CHEBI:17263"/>
        <dbReference type="ChEBI" id="CHEBI:57783"/>
        <dbReference type="ChEBI" id="CHEBI:58349"/>
        <dbReference type="EC" id="1.1.1.62"/>
    </reaction>
    <physiologicalReaction direction="right-to-left" evidence="24">
        <dbReference type="Rhea" id="RHEA:24618"/>
    </physiologicalReaction>
</comment>
<keyword evidence="7 33" id="KW-1133">Transmembrane helix</keyword>
<keyword evidence="5" id="KW-0521">NADP</keyword>
<keyword evidence="9" id="KW-0520">NAD</keyword>
<evidence type="ECO:0000256" key="6">
    <source>
        <dbReference type="ARBA" id="ARBA00022955"/>
    </source>
</evidence>
<dbReference type="Gene3D" id="3.40.50.720">
    <property type="entry name" value="NAD(P)-binding Rossmann-like Domain"/>
    <property type="match status" value="1"/>
</dbReference>
<evidence type="ECO:0000313" key="35">
    <source>
        <dbReference type="Proteomes" id="UP000250572"/>
    </source>
</evidence>
<gene>
    <name evidence="34" type="ORF">CCH79_00007355</name>
</gene>
<dbReference type="EC" id="1.1.1.210" evidence="27"/>
<evidence type="ECO:0000256" key="11">
    <source>
        <dbReference type="ARBA" id="ARBA00023136"/>
    </source>
</evidence>
<name>A0A315VCU1_GAMAF</name>
<dbReference type="InterPro" id="IPR052834">
    <property type="entry name" value="3KSR/17beta-HSD"/>
</dbReference>
<evidence type="ECO:0000256" key="13">
    <source>
        <dbReference type="ARBA" id="ARBA00023589"/>
    </source>
</evidence>
<evidence type="ECO:0000256" key="32">
    <source>
        <dbReference type="ARBA" id="ARBA00083257"/>
    </source>
</evidence>
<evidence type="ECO:0000256" key="20">
    <source>
        <dbReference type="ARBA" id="ARBA00051795"/>
    </source>
</evidence>
<evidence type="ECO:0000256" key="29">
    <source>
        <dbReference type="ARBA" id="ARBA00077091"/>
    </source>
</evidence>
<comment type="catalytic activity">
    <reaction evidence="21">
        <text>a 3beta-hydroxysteroid + NADP(+) = a 3-oxosteroid + NADPH + H(+)</text>
        <dbReference type="Rhea" id="RHEA:34787"/>
        <dbReference type="ChEBI" id="CHEBI:15378"/>
        <dbReference type="ChEBI" id="CHEBI:36836"/>
        <dbReference type="ChEBI" id="CHEBI:47788"/>
        <dbReference type="ChEBI" id="CHEBI:57783"/>
        <dbReference type="ChEBI" id="CHEBI:58349"/>
        <dbReference type="EC" id="1.1.1.270"/>
    </reaction>
    <physiologicalReaction direction="right-to-left" evidence="21">
        <dbReference type="Rhea" id="RHEA:34789"/>
    </physiologicalReaction>
</comment>
<evidence type="ECO:0000256" key="8">
    <source>
        <dbReference type="ARBA" id="ARBA00023002"/>
    </source>
</evidence>
<comment type="catalytic activity">
    <reaction evidence="22">
        <text>4alpha-methyl-5alpha-cholest-7-en-3beta-ol + NADP(+) = 4alpha-methyl-5alpha-cholest-7-en-3-one + NADPH + H(+)</text>
        <dbReference type="Rhea" id="RHEA:18409"/>
        <dbReference type="ChEBI" id="CHEBI:15378"/>
        <dbReference type="ChEBI" id="CHEBI:16495"/>
        <dbReference type="ChEBI" id="CHEBI:18378"/>
        <dbReference type="ChEBI" id="CHEBI:57783"/>
        <dbReference type="ChEBI" id="CHEBI:58349"/>
        <dbReference type="EC" id="1.1.1.270"/>
    </reaction>
    <physiologicalReaction direction="right-to-left" evidence="22">
        <dbReference type="Rhea" id="RHEA:18411"/>
    </physiologicalReaction>
</comment>
<dbReference type="EC" id="1.1.1.270" evidence="15"/>
<keyword evidence="11 33" id="KW-0472">Membrane</keyword>
<comment type="caution">
    <text evidence="34">The sequence shown here is derived from an EMBL/GenBank/DDBJ whole genome shotgun (WGS) entry which is preliminary data.</text>
</comment>
<keyword evidence="3 33" id="KW-0812">Transmembrane</keyword>
<evidence type="ECO:0000313" key="34">
    <source>
        <dbReference type="EMBL" id="PWA20759.1"/>
    </source>
</evidence>
<dbReference type="GO" id="GO:0047024">
    <property type="term" value="F:5-alpha-androstane-3-beta,17-beta-diol dehydrogenase (NADP+) activity"/>
    <property type="evidence" value="ECO:0007669"/>
    <property type="project" value="UniProtKB-EC"/>
</dbReference>
<dbReference type="PANTHER" id="PTHR44442">
    <property type="entry name" value="3-KETO-STEROID REDUCTASE"/>
    <property type="match status" value="1"/>
</dbReference>
<comment type="pathway">
    <text evidence="13">Steroid biosynthesis; zymosterol biosynthesis; zymosterol from lanosterol: step 5/6.</text>
</comment>
<dbReference type="Proteomes" id="UP000250572">
    <property type="component" value="Unassembled WGS sequence"/>
</dbReference>
<dbReference type="GO" id="GO:0000253">
    <property type="term" value="F:3-beta-hydroxysteroid 3-dehydrogenase (NADP+) activity"/>
    <property type="evidence" value="ECO:0007669"/>
    <property type="project" value="UniProtKB-EC"/>
</dbReference>
<dbReference type="GO" id="GO:0006703">
    <property type="term" value="P:estrogen biosynthetic process"/>
    <property type="evidence" value="ECO:0007669"/>
    <property type="project" value="UniProtKB-ARBA"/>
</dbReference>
<comment type="similarity">
    <text evidence="14">Belongs to the short-chain dehydrogenases/reductases (SDR) family. ERG27 subfamily.</text>
</comment>
<evidence type="ECO:0000256" key="22">
    <source>
        <dbReference type="ARBA" id="ARBA00052439"/>
    </source>
</evidence>
<comment type="catalytic activity">
    <reaction evidence="20">
        <text>5alpha-androstane-3beta,17beta-diol + NADP(+) = 17beta-hydroxy-5alpha-androstan-3-one + NADPH + H(+)</text>
        <dbReference type="Rhea" id="RHEA:16297"/>
        <dbReference type="ChEBI" id="CHEBI:15378"/>
        <dbReference type="ChEBI" id="CHEBI:16330"/>
        <dbReference type="ChEBI" id="CHEBI:18329"/>
        <dbReference type="ChEBI" id="CHEBI:57783"/>
        <dbReference type="ChEBI" id="CHEBI:58349"/>
        <dbReference type="EC" id="1.1.1.210"/>
    </reaction>
    <physiologicalReaction direction="right-to-left" evidence="20">
        <dbReference type="Rhea" id="RHEA:16299"/>
    </physiologicalReaction>
</comment>
<dbReference type="EC" id="1.1.1.62" evidence="16"/>
<dbReference type="InterPro" id="IPR002347">
    <property type="entry name" value="SDR_fam"/>
</dbReference>
<comment type="subcellular location">
    <subcellularLocation>
        <location evidence="1">Endoplasmic reticulum membrane</location>
        <topology evidence="1">Single-pass membrane protein</topology>
    </subcellularLocation>
</comment>
<evidence type="ECO:0000256" key="24">
    <source>
        <dbReference type="ARBA" id="ARBA00052450"/>
    </source>
</evidence>
<dbReference type="STRING" id="33528.ENSGAFP00000008892"/>
<keyword evidence="10" id="KW-0443">Lipid metabolism</keyword>
<protein>
    <recommendedName>
        <fullName evidence="28">3-keto-steroid reductase/17-beta-hydroxysteroid dehydrogenase 7</fullName>
        <ecNumber evidence="27">1.1.1.210</ecNumber>
        <ecNumber evidence="15">1.1.1.270</ecNumber>
        <ecNumber evidence="16">1.1.1.62</ecNumber>
    </recommendedName>
    <alternativeName>
        <fullName evidence="30">17-beta-hydroxysteroid dehydrogenase 7</fullName>
    </alternativeName>
    <alternativeName>
        <fullName evidence="31">3-keto-steroid reductase</fullName>
    </alternativeName>
    <alternativeName>
        <fullName evidence="29">Dihydrotestosterone oxidoreductase</fullName>
    </alternativeName>
    <alternativeName>
        <fullName evidence="32">Estradiol 17-beta-dehydrogenase 7</fullName>
    </alternativeName>
</protein>
<evidence type="ECO:0000256" key="23">
    <source>
        <dbReference type="ARBA" id="ARBA00052448"/>
    </source>
</evidence>
<dbReference type="FunFam" id="3.40.50.720:FF:000289">
    <property type="entry name" value="Hydroxysteroid 17-beta dehydrogenase 7"/>
    <property type="match status" value="1"/>
</dbReference>
<evidence type="ECO:0000256" key="28">
    <source>
        <dbReference type="ARBA" id="ARBA00071031"/>
    </source>
</evidence>
<keyword evidence="35" id="KW-1185">Reference proteome</keyword>
<keyword evidence="12" id="KW-0325">Glycoprotein</keyword>
<keyword evidence="6" id="KW-0752">Steroid biosynthesis</keyword>
<dbReference type="SUPFAM" id="SSF51735">
    <property type="entry name" value="NAD(P)-binding Rossmann-fold domains"/>
    <property type="match status" value="1"/>
</dbReference>
<accession>A0A315VCU1</accession>
<evidence type="ECO:0000256" key="18">
    <source>
        <dbReference type="ARBA" id="ARBA00048246"/>
    </source>
</evidence>
<comment type="catalytic activity">
    <reaction evidence="25">
        <text>zymosterone + NADPH + H(+) = zymosterol + NADP(+)</text>
        <dbReference type="Rhea" id="RHEA:33459"/>
        <dbReference type="ChEBI" id="CHEBI:15378"/>
        <dbReference type="ChEBI" id="CHEBI:18252"/>
        <dbReference type="ChEBI" id="CHEBI:52386"/>
        <dbReference type="ChEBI" id="CHEBI:57783"/>
        <dbReference type="ChEBI" id="CHEBI:58349"/>
    </reaction>
    <physiologicalReaction direction="left-to-right" evidence="25">
        <dbReference type="Rhea" id="RHEA:33460"/>
    </physiologicalReaction>
</comment>
<evidence type="ECO:0000256" key="33">
    <source>
        <dbReference type="SAM" id="Phobius"/>
    </source>
</evidence>
<dbReference type="GO" id="GO:0006695">
    <property type="term" value="P:cholesterol biosynthetic process"/>
    <property type="evidence" value="ECO:0007669"/>
    <property type="project" value="TreeGrafter"/>
</dbReference>
<evidence type="ECO:0000256" key="10">
    <source>
        <dbReference type="ARBA" id="ARBA00023098"/>
    </source>
</evidence>
<keyword evidence="2" id="KW-0444">Lipid biosynthesis</keyword>
<evidence type="ECO:0000256" key="14">
    <source>
        <dbReference type="ARBA" id="ARBA00023593"/>
    </source>
</evidence>
<evidence type="ECO:0000256" key="27">
    <source>
        <dbReference type="ARBA" id="ARBA00066807"/>
    </source>
</evidence>
<comment type="subunit">
    <text evidence="26">Binds to the short form of prolactin receptor.</text>
</comment>
<keyword evidence="8" id="KW-0560">Oxidoreductase</keyword>
<sequence length="376" mass="41866">MKKVILVTGANSGIGLALCERLLSHDTEGLLLCLACRNVRRAQAARAALLASQPAAQVDLLQMDTSSISSVLRAAQEVKVRYDRLDYLYLNAGIMPNPEFDAKAFFRGLFSSKAITMFATGDGILTQKDGVTPDGLQQVFATNLFGHFLLIRELEPVLCQEGRTSQLVWTSSSNANRSAFSLEDIQHRRGAQPYSSSKYATDLLSLALNEHYNKQGLYSSVVSPGFVMTNLTFGILPSFPAFLWTLLMPVFWLIRVFTNTFTLTPYNGSEALVGKTKLLSLKKKQLYANLCSDFYPSWQLWLFSQKPESLDPYAKYHSLTSGLGNNYIQPHKVQQMDITFETSESLYIKLLQLESDARKKLAETQAAGPSLKTRTT</sequence>
<comment type="catalytic activity">
    <reaction evidence="18">
        <text>3-dehydro-4alpha-methylzymosterol + NADPH + H(+) = 4alpha-methylzymosterol + NADP(+)</text>
        <dbReference type="Rhea" id="RHEA:36379"/>
        <dbReference type="ChEBI" id="CHEBI:1949"/>
        <dbReference type="ChEBI" id="CHEBI:15378"/>
        <dbReference type="ChEBI" id="CHEBI:57783"/>
        <dbReference type="ChEBI" id="CHEBI:58349"/>
        <dbReference type="ChEBI" id="CHEBI:136486"/>
        <dbReference type="EC" id="1.1.1.270"/>
    </reaction>
    <physiologicalReaction direction="left-to-right" evidence="18">
        <dbReference type="Rhea" id="RHEA:36380"/>
    </physiologicalReaction>
</comment>
<evidence type="ECO:0000256" key="16">
    <source>
        <dbReference type="ARBA" id="ARBA00024072"/>
    </source>
</evidence>
<dbReference type="PANTHER" id="PTHR44442:SF1">
    <property type="entry name" value="3-KETO-STEROID REDUCTASE_17-BETA-HYDROXYSTEROID DEHYDROGENASE 7"/>
    <property type="match status" value="1"/>
</dbReference>
<evidence type="ECO:0000256" key="3">
    <source>
        <dbReference type="ARBA" id="ARBA00022692"/>
    </source>
</evidence>
<evidence type="ECO:0000256" key="30">
    <source>
        <dbReference type="ARBA" id="ARBA00081545"/>
    </source>
</evidence>
<evidence type="ECO:0000256" key="2">
    <source>
        <dbReference type="ARBA" id="ARBA00022516"/>
    </source>
</evidence>
<reference evidence="34 35" key="1">
    <citation type="journal article" date="2018" name="G3 (Bethesda)">
        <title>A High-Quality Reference Genome for the Invasive Mosquitofish Gambusia affinis Using a Chicago Library.</title>
        <authorList>
            <person name="Hoffberg S.L."/>
            <person name="Troendle N.J."/>
            <person name="Glenn T.C."/>
            <person name="Mahmud O."/>
            <person name="Louha S."/>
            <person name="Chalopin D."/>
            <person name="Bennetzen J.L."/>
            <person name="Mauricio R."/>
        </authorList>
    </citation>
    <scope>NUCLEOTIDE SEQUENCE [LARGE SCALE GENOMIC DNA]</scope>
    <source>
        <strain evidence="34">NE01/NJP1002.9</strain>
        <tissue evidence="34">Muscle</tissue>
    </source>
</reference>
<evidence type="ECO:0000256" key="19">
    <source>
        <dbReference type="ARBA" id="ARBA00050673"/>
    </source>
</evidence>
<evidence type="ECO:0000256" key="4">
    <source>
        <dbReference type="ARBA" id="ARBA00022824"/>
    </source>
</evidence>
<evidence type="ECO:0000256" key="1">
    <source>
        <dbReference type="ARBA" id="ARBA00004389"/>
    </source>
</evidence>
<evidence type="ECO:0000256" key="5">
    <source>
        <dbReference type="ARBA" id="ARBA00022857"/>
    </source>
</evidence>
<evidence type="ECO:0000256" key="25">
    <source>
        <dbReference type="ARBA" id="ARBA00052561"/>
    </source>
</evidence>
<keyword evidence="4" id="KW-0256">Endoplasmic reticulum</keyword>
<evidence type="ECO:0000256" key="21">
    <source>
        <dbReference type="ARBA" id="ARBA00051929"/>
    </source>
</evidence>
<evidence type="ECO:0000256" key="9">
    <source>
        <dbReference type="ARBA" id="ARBA00023027"/>
    </source>
</evidence>
<dbReference type="Pfam" id="PF00106">
    <property type="entry name" value="adh_short"/>
    <property type="match status" value="1"/>
</dbReference>
<evidence type="ECO:0000256" key="31">
    <source>
        <dbReference type="ARBA" id="ARBA00083156"/>
    </source>
</evidence>
<proteinExistence type="inferred from homology"/>
<dbReference type="InterPro" id="IPR036291">
    <property type="entry name" value="NAD(P)-bd_dom_sf"/>
</dbReference>
<dbReference type="GO" id="GO:0004303">
    <property type="term" value="F:estradiol 17-beta-dehydrogenase [NAD(P)+] activity"/>
    <property type="evidence" value="ECO:0007669"/>
    <property type="project" value="UniProtKB-EC"/>
</dbReference>
<feature type="transmembrane region" description="Helical" evidence="33">
    <location>
        <begin position="231"/>
        <end position="254"/>
    </location>
</feature>
<evidence type="ECO:0000256" key="26">
    <source>
        <dbReference type="ARBA" id="ARBA00063141"/>
    </source>
</evidence>
<dbReference type="AlphaFoldDB" id="A0A315VCU1"/>
<comment type="pathway">
    <text evidence="17">Steroid biosynthesis; estrogen biosynthesis.</text>
</comment>
<comment type="catalytic activity">
    <reaction evidence="19">
        <text>5alpha-cholest-8-en-3-one + NADPH + H(+) = 5alpha-cholest-8-en-3beta-ol + NADP(+)</text>
        <dbReference type="Rhea" id="RHEA:46852"/>
        <dbReference type="ChEBI" id="CHEBI:15378"/>
        <dbReference type="ChEBI" id="CHEBI:16608"/>
        <dbReference type="ChEBI" id="CHEBI:57783"/>
        <dbReference type="ChEBI" id="CHEBI:58349"/>
        <dbReference type="ChEBI" id="CHEBI:87056"/>
    </reaction>
    <physiologicalReaction direction="left-to-right" evidence="19">
        <dbReference type="Rhea" id="RHEA:46853"/>
    </physiologicalReaction>
</comment>
<comment type="catalytic activity">
    <reaction evidence="23">
        <text>4alpha-methyl-5alpha-cholest-8-en-3-one + NADPH + H(+) = 4alpha-methyl-5alpha-cholest-8-en-3beta-ol + NADP(+)</text>
        <dbReference type="Rhea" id="RHEA:46832"/>
        <dbReference type="ChEBI" id="CHEBI:15378"/>
        <dbReference type="ChEBI" id="CHEBI:57783"/>
        <dbReference type="ChEBI" id="CHEBI:58349"/>
        <dbReference type="ChEBI" id="CHEBI:87050"/>
        <dbReference type="ChEBI" id="CHEBI:87051"/>
    </reaction>
    <physiologicalReaction direction="left-to-right" evidence="23">
        <dbReference type="Rhea" id="RHEA:46833"/>
    </physiologicalReaction>
</comment>
<evidence type="ECO:0000256" key="12">
    <source>
        <dbReference type="ARBA" id="ARBA00023180"/>
    </source>
</evidence>
<dbReference type="GO" id="GO:0005789">
    <property type="term" value="C:endoplasmic reticulum membrane"/>
    <property type="evidence" value="ECO:0007669"/>
    <property type="project" value="UniProtKB-SubCell"/>
</dbReference>